<keyword evidence="1" id="KW-0472">Membrane</keyword>
<keyword evidence="3" id="KW-1185">Reference proteome</keyword>
<protein>
    <submittedName>
        <fullName evidence="2">Uncharacterized protein</fullName>
    </submittedName>
</protein>
<evidence type="ECO:0000256" key="1">
    <source>
        <dbReference type="SAM" id="Phobius"/>
    </source>
</evidence>
<dbReference type="Proteomes" id="UP000019149">
    <property type="component" value="Unassembled WGS sequence"/>
</dbReference>
<comment type="caution">
    <text evidence="2">The sequence shown here is derived from an EMBL/GenBank/DDBJ whole genome shotgun (WGS) entry which is preliminary data.</text>
</comment>
<gene>
    <name evidence="2" type="ORF">EGR_05379</name>
</gene>
<dbReference type="AlphaFoldDB" id="W6V1L4"/>
<name>W6V1L4_ECHGR</name>
<feature type="transmembrane region" description="Helical" evidence="1">
    <location>
        <begin position="45"/>
        <end position="65"/>
    </location>
</feature>
<dbReference type="EMBL" id="APAU02000039">
    <property type="protein sequence ID" value="EUB59759.1"/>
    <property type="molecule type" value="Genomic_DNA"/>
</dbReference>
<proteinExistence type="predicted"/>
<dbReference type="GeneID" id="36341094"/>
<dbReference type="RefSeq" id="XP_024350955.1">
    <property type="nucleotide sequence ID" value="XM_024494628.1"/>
</dbReference>
<accession>W6V1L4</accession>
<keyword evidence="1" id="KW-1133">Transmembrane helix</keyword>
<dbReference type="KEGG" id="egl:EGR_05379"/>
<reference evidence="2 3" key="1">
    <citation type="journal article" date="2013" name="Nat. Genet.">
        <title>The genome of the hydatid tapeworm Echinococcus granulosus.</title>
        <authorList>
            <person name="Zheng H."/>
            <person name="Zhang W."/>
            <person name="Zhang L."/>
            <person name="Zhang Z."/>
            <person name="Li J."/>
            <person name="Lu G."/>
            <person name="Zhu Y."/>
            <person name="Wang Y."/>
            <person name="Huang Y."/>
            <person name="Liu J."/>
            <person name="Kang H."/>
            <person name="Chen J."/>
            <person name="Wang L."/>
            <person name="Chen A."/>
            <person name="Yu S."/>
            <person name="Gao Z."/>
            <person name="Jin L."/>
            <person name="Gu W."/>
            <person name="Wang Z."/>
            <person name="Zhao L."/>
            <person name="Shi B."/>
            <person name="Wen H."/>
            <person name="Lin R."/>
            <person name="Jones M.K."/>
            <person name="Brejova B."/>
            <person name="Vinar T."/>
            <person name="Zhao G."/>
            <person name="McManus D.P."/>
            <person name="Chen Z."/>
            <person name="Zhou Y."/>
            <person name="Wang S."/>
        </authorList>
    </citation>
    <scope>NUCLEOTIDE SEQUENCE [LARGE SCALE GENOMIC DNA]</scope>
</reference>
<keyword evidence="1" id="KW-0812">Transmembrane</keyword>
<organism evidence="2 3">
    <name type="scientific">Echinococcus granulosus</name>
    <name type="common">Hydatid tapeworm</name>
    <dbReference type="NCBI Taxonomy" id="6210"/>
    <lineage>
        <taxon>Eukaryota</taxon>
        <taxon>Metazoa</taxon>
        <taxon>Spiralia</taxon>
        <taxon>Lophotrochozoa</taxon>
        <taxon>Platyhelminthes</taxon>
        <taxon>Cestoda</taxon>
        <taxon>Eucestoda</taxon>
        <taxon>Cyclophyllidea</taxon>
        <taxon>Taeniidae</taxon>
        <taxon>Echinococcus</taxon>
        <taxon>Echinococcus granulosus group</taxon>
    </lineage>
</organism>
<evidence type="ECO:0000313" key="3">
    <source>
        <dbReference type="Proteomes" id="UP000019149"/>
    </source>
</evidence>
<sequence length="77" mass="8727">MLCEVKVVNCNETIVEGKGYHKLVIGNVYFLLQSLNTYFLPTKSVVAGSFSKFFIIVFTMCRVCVSNQLKPGLRLNY</sequence>
<evidence type="ECO:0000313" key="2">
    <source>
        <dbReference type="EMBL" id="EUB59759.1"/>
    </source>
</evidence>
<dbReference type="CTD" id="36341094"/>